<dbReference type="SUPFAM" id="SSF56112">
    <property type="entry name" value="Protein kinase-like (PK-like)"/>
    <property type="match status" value="1"/>
</dbReference>
<dbReference type="Pfam" id="PF01636">
    <property type="entry name" value="APH"/>
    <property type="match status" value="1"/>
</dbReference>
<feature type="domain" description="Aminoglycoside phosphotransferase" evidence="1">
    <location>
        <begin position="40"/>
        <end position="156"/>
    </location>
</feature>
<dbReference type="EMBL" id="BBVC01000051">
    <property type="protein sequence ID" value="GAO98366.1"/>
    <property type="molecule type" value="Genomic_DNA"/>
</dbReference>
<reference evidence="2 3" key="1">
    <citation type="submission" date="2015-03" db="EMBL/GenBank/DDBJ databases">
        <title>Caedibacter varicaedens, whole genome shotgun sequence.</title>
        <authorList>
            <person name="Suzuki H."/>
            <person name="Dapper A.L."/>
            <person name="Gibson A.K."/>
            <person name="Jackson C."/>
            <person name="Lee H."/>
            <person name="Pejaver V.R."/>
            <person name="Doak T."/>
            <person name="Lynch M."/>
        </authorList>
    </citation>
    <scope>NUCLEOTIDE SEQUENCE [LARGE SCALE GENOMIC DNA]</scope>
</reference>
<accession>A0A0K8MCX2</accession>
<dbReference type="STRING" id="1629334.Cva_01018"/>
<protein>
    <submittedName>
        <fullName evidence="2">Phosphotransferase enzyme family protein</fullName>
    </submittedName>
</protein>
<dbReference type="AlphaFoldDB" id="A0A0K8MCX2"/>
<gene>
    <name evidence="2" type="ORF">Cva_01018</name>
</gene>
<sequence length="213" mass="24736">MMQEPILKIQWERFKNHIDIDISKATKLVSPWTTHKIKSLELLSGGCTNTNYKIVFEDISPVVLRIYVREKGALQREYRLNQLVKNIAPVPAFLYINHSGSFIDYDYALTEWIDGTLMRDVLLSESERAISQCAFSAGQHLDRLRKIKFRQGGFFENNLVVRPFKEAEKYLPFGLIRLKDESVQNSLSLDTLSELRHILERYGYLLPDIANNI</sequence>
<evidence type="ECO:0000313" key="2">
    <source>
        <dbReference type="EMBL" id="GAO98366.1"/>
    </source>
</evidence>
<dbReference type="Gene3D" id="3.30.200.20">
    <property type="entry name" value="Phosphorylase Kinase, domain 1"/>
    <property type="match status" value="1"/>
</dbReference>
<name>A0A0K8MCX2_9PROT</name>
<evidence type="ECO:0000259" key="1">
    <source>
        <dbReference type="Pfam" id="PF01636"/>
    </source>
</evidence>
<keyword evidence="2" id="KW-0808">Transferase</keyword>
<dbReference type="Proteomes" id="UP000036771">
    <property type="component" value="Unassembled WGS sequence"/>
</dbReference>
<proteinExistence type="predicted"/>
<dbReference type="OrthoDB" id="3806873at2"/>
<dbReference type="GO" id="GO:0016740">
    <property type="term" value="F:transferase activity"/>
    <property type="evidence" value="ECO:0007669"/>
    <property type="project" value="UniProtKB-KW"/>
</dbReference>
<dbReference type="InterPro" id="IPR002575">
    <property type="entry name" value="Aminoglycoside_PTrfase"/>
</dbReference>
<organism evidence="2 3">
    <name type="scientific">Caedimonas varicaedens</name>
    <dbReference type="NCBI Taxonomy" id="1629334"/>
    <lineage>
        <taxon>Bacteria</taxon>
        <taxon>Pseudomonadati</taxon>
        <taxon>Pseudomonadota</taxon>
        <taxon>Alphaproteobacteria</taxon>
        <taxon>Holosporales</taxon>
        <taxon>Caedimonadaceae</taxon>
        <taxon>Caedimonas</taxon>
    </lineage>
</organism>
<comment type="caution">
    <text evidence="2">The sequence shown here is derived from an EMBL/GenBank/DDBJ whole genome shotgun (WGS) entry which is preliminary data.</text>
</comment>
<dbReference type="InterPro" id="IPR011009">
    <property type="entry name" value="Kinase-like_dom_sf"/>
</dbReference>
<evidence type="ECO:0000313" key="3">
    <source>
        <dbReference type="Proteomes" id="UP000036771"/>
    </source>
</evidence>
<keyword evidence="3" id="KW-1185">Reference proteome</keyword>